<accession>A0A0Q4B657</accession>
<dbReference type="GO" id="GO:0015562">
    <property type="term" value="F:efflux transmembrane transporter activity"/>
    <property type="evidence" value="ECO:0007669"/>
    <property type="project" value="InterPro"/>
</dbReference>
<feature type="coiled-coil region" evidence="3">
    <location>
        <begin position="170"/>
        <end position="197"/>
    </location>
</feature>
<keyword evidence="5" id="KW-1185">Reference proteome</keyword>
<dbReference type="InterPro" id="IPR010131">
    <property type="entry name" value="MdtP/NodT-like"/>
</dbReference>
<dbReference type="Gene3D" id="1.20.1600.10">
    <property type="entry name" value="Outer membrane efflux proteins (OEP)"/>
    <property type="match status" value="1"/>
</dbReference>
<dbReference type="AlphaFoldDB" id="A0A0Q4B657"/>
<name>A0A0Q4B657_9BACT</name>
<dbReference type="PANTHER" id="PTHR30203">
    <property type="entry name" value="OUTER MEMBRANE CATION EFFLUX PROTEIN"/>
    <property type="match status" value="1"/>
</dbReference>
<keyword evidence="3" id="KW-0175">Coiled coil</keyword>
<keyword evidence="2" id="KW-0472">Membrane</keyword>
<dbReference type="Proteomes" id="UP000054172">
    <property type="component" value="Unassembled WGS sequence"/>
</dbReference>
<dbReference type="SUPFAM" id="SSF56954">
    <property type="entry name" value="Outer membrane efflux proteins (OEP)"/>
    <property type="match status" value="1"/>
</dbReference>
<organism evidence="4 5">
    <name type="scientific">Candidatus [Bacteroides] periocalifornicus</name>
    <dbReference type="NCBI Taxonomy" id="1702214"/>
    <lineage>
        <taxon>Bacteria</taxon>
        <taxon>Pseudomonadati</taxon>
        <taxon>Bacteroidota</taxon>
    </lineage>
</organism>
<evidence type="ECO:0000256" key="2">
    <source>
        <dbReference type="RuleBase" id="RU362097"/>
    </source>
</evidence>
<evidence type="ECO:0000256" key="1">
    <source>
        <dbReference type="ARBA" id="ARBA00007613"/>
    </source>
</evidence>
<dbReference type="Gene3D" id="2.20.200.10">
    <property type="entry name" value="Outer membrane efflux proteins (OEP)"/>
    <property type="match status" value="1"/>
</dbReference>
<dbReference type="GO" id="GO:0005886">
    <property type="term" value="C:plasma membrane"/>
    <property type="evidence" value="ECO:0007669"/>
    <property type="project" value="UniProtKB-SubCell"/>
</dbReference>
<dbReference type="STRING" id="1702214.AL399_06085"/>
<comment type="similarity">
    <text evidence="1 2">Belongs to the outer membrane factor (OMF) (TC 1.B.17) family.</text>
</comment>
<keyword evidence="2" id="KW-1134">Transmembrane beta strand</keyword>
<keyword evidence="2" id="KW-0812">Transmembrane</keyword>
<proteinExistence type="inferred from homology"/>
<dbReference type="Pfam" id="PF02321">
    <property type="entry name" value="OEP"/>
    <property type="match status" value="2"/>
</dbReference>
<gene>
    <name evidence="4" type="ORF">AL399_06085</name>
</gene>
<sequence length="415" mass="44776">MPAADTASLANLNWRELFTDTLLQGWIARGLEQNFDLRTAQLKVEEAQAQLTAARLAFLPSVGATADARISGYTGQAMAKSIGLGANAQWEIDLFGSLLNANRAQRATLEGSMAYRQAVQTQLVASIASSYYSLLMLDAQLAITRKTLENWGASVATMRALYTQGETSNVAVAQAEANRLAAEISALELERQRHRLENSLSVLVGQPPQAIARGSLDAVHFPDTLQVGIPLQLLARRPDVRQAEYALARAFYATNAARSAFYPKLTLTGSAGWIDQLGAAVTNPVGVLLTAVSGLAQPLFNRGKLVANLKVAKAQQQEALLAFQKQLLTAGAEVNNALVQWQTARKGLAIQRQRIERLQNADRGAQLLMQHGNSTYLEVLTAQQALLQAELAEVSGRYNEIAGVIILYHALGGGY</sequence>
<keyword evidence="2" id="KW-0449">Lipoprotein</keyword>
<comment type="caution">
    <text evidence="4">The sequence shown here is derived from an EMBL/GenBank/DDBJ whole genome shotgun (WGS) entry which is preliminary data.</text>
</comment>
<dbReference type="EMBL" id="LIIK01000026">
    <property type="protein sequence ID" value="KQM08680.1"/>
    <property type="molecule type" value="Genomic_DNA"/>
</dbReference>
<dbReference type="NCBIfam" id="TIGR01845">
    <property type="entry name" value="outer_NodT"/>
    <property type="match status" value="1"/>
</dbReference>
<evidence type="ECO:0000313" key="5">
    <source>
        <dbReference type="Proteomes" id="UP000054172"/>
    </source>
</evidence>
<reference evidence="4" key="1">
    <citation type="submission" date="2015-08" db="EMBL/GenBank/DDBJ databases">
        <title>Candidatus Bacteriodes Periocalifornicus.</title>
        <authorList>
            <person name="McLean J.S."/>
            <person name="Kelley S."/>
        </authorList>
    </citation>
    <scope>NUCLEOTIDE SEQUENCE [LARGE SCALE GENOMIC DNA]</scope>
    <source>
        <strain evidence="4">12B</strain>
    </source>
</reference>
<dbReference type="InterPro" id="IPR003423">
    <property type="entry name" value="OMP_efflux"/>
</dbReference>
<protein>
    <submittedName>
        <fullName evidence="4">Multidrug transporter</fullName>
    </submittedName>
</protein>
<evidence type="ECO:0000256" key="3">
    <source>
        <dbReference type="SAM" id="Coils"/>
    </source>
</evidence>
<keyword evidence="2" id="KW-0564">Palmitate</keyword>
<dbReference type="PANTHER" id="PTHR30203:SF33">
    <property type="entry name" value="BLR4455 PROTEIN"/>
    <property type="match status" value="1"/>
</dbReference>
<comment type="subcellular location">
    <subcellularLocation>
        <location evidence="2">Cell membrane</location>
        <topology evidence="2">Lipid-anchor</topology>
    </subcellularLocation>
</comment>
<dbReference type="PATRIC" id="fig|1702214.3.peg.478"/>
<evidence type="ECO:0000313" key="4">
    <source>
        <dbReference type="EMBL" id="KQM08680.1"/>
    </source>
</evidence>